<keyword evidence="7" id="KW-1185">Reference proteome</keyword>
<dbReference type="SUPFAM" id="SSF109604">
    <property type="entry name" value="HD-domain/PDEase-like"/>
    <property type="match status" value="1"/>
</dbReference>
<dbReference type="Pfam" id="PF00233">
    <property type="entry name" value="PDEase_I"/>
    <property type="match status" value="1"/>
</dbReference>
<keyword evidence="2 3" id="KW-0378">Hydrolase</keyword>
<dbReference type="Gene3D" id="1.10.1300.10">
    <property type="entry name" value="3'5'-cyclic nucleotide phosphodiesterase, catalytic domain"/>
    <property type="match status" value="1"/>
</dbReference>
<sequence length="930" mass="101927">MVKLSELDCEDSSHQPIFAIVEVFMDGEKATMDRSNPATGDAAKGSNAEGSELDEHEGTSLLRHISSEKVDSKLSKLVVPVAMVHHRKPVSSTGPRGHSGRLIRPSSGGLDKLSKSMSSGHHDSATSSPKVLEPLKMFKCIDAGATDVLPSPLSESRVSGLTLHAYRAHKEALKERAALLATKRNRKRSWVGFDDRRPYAYLREQMVSGLMTGICDPDNVPYPFDLRSLSSLDAGRESILASSIGSWAFSAHAYSEDELVHIACLMLQHALNMPELEKWRIPAVDLKTFLLASRAAYNAFIHYHNFRHVVDVMQAIFYFLLQIGILPPYPPTSESPAAKRVSPIAALLKPFDALTLLISAIGHDVGHPGVNNAFLVALNAPLAQLYNDKSVLESFHCAAFSQILRRYWKHAFEDKTMRALMINSILATDMGLHFKYMTDLGHLQQKVHDNGGTDGWSPQILEEYRTLTCGLLIKCADISNVARPFSIAAQWADILQLEFANQGVMEKDVGIETTLFGGPPEIGNTIKLANSQNGFMNIFARPLFEAVTDILPTMVFAVNEMKTNTETWKGKIEHLKLEGKREGQMDTPEAYLSPRSRTPNHISNQEEPDRSSSQPELSHPEGLPASNSPIQLTLPTSMQHLEEQVRRTSLDRTHELRETPERSSSPFRDSRRSSLGPTSGYVGPAPEQPSFSRRSSGAFSAAQHPTYSTRRSSNTSPSQLQLGVVPDARPQVSSENTQPSARGSEDTLSQPNRDPNRSSVGSGGGDITHRGHRNGDSYRSARLSNNNPSCARFSTHSNHQRDSSGAHTSMSQSTPYSPTGTQATSILTSNSDEKGSSHRNGSTSEGAGWSNPPSTRSKSIPDVVDLERLGSGQSMGTEASANKSGEIKTTVFISGNVSPSEERERVVNRKGSRFRLKDLWRKKGKVEASP</sequence>
<dbReference type="CDD" id="cd00077">
    <property type="entry name" value="HDc"/>
    <property type="match status" value="1"/>
</dbReference>
<feature type="compositionally biased region" description="Polar residues" evidence="4">
    <location>
        <begin position="595"/>
        <end position="616"/>
    </location>
</feature>
<proteinExistence type="inferred from homology"/>
<comment type="cofactor">
    <cofactor evidence="3">
        <name>a divalent metal cation</name>
        <dbReference type="ChEBI" id="CHEBI:60240"/>
    </cofactor>
    <text evidence="3">Binds 2 divalent metal cations per subunit. Site 1 may preferentially bind zinc ions, while site 2 has a preference for magnesium and/or manganese ions.</text>
</comment>
<evidence type="ECO:0000313" key="7">
    <source>
        <dbReference type="Proteomes" id="UP000664521"/>
    </source>
</evidence>
<evidence type="ECO:0000259" key="5">
    <source>
        <dbReference type="PROSITE" id="PS51845"/>
    </source>
</evidence>
<accession>A0A8H3I4Q7</accession>
<dbReference type="EMBL" id="CAJPDS010000001">
    <property type="protein sequence ID" value="CAF9903230.1"/>
    <property type="molecule type" value="Genomic_DNA"/>
</dbReference>
<feature type="compositionally biased region" description="Low complexity" evidence="4">
    <location>
        <begin position="690"/>
        <end position="702"/>
    </location>
</feature>
<dbReference type="Proteomes" id="UP000664521">
    <property type="component" value="Unassembled WGS sequence"/>
</dbReference>
<feature type="compositionally biased region" description="Polar residues" evidence="4">
    <location>
        <begin position="838"/>
        <end position="858"/>
    </location>
</feature>
<name>A0A8H3I4Q7_9LECA</name>
<dbReference type="OrthoDB" id="546632at2759"/>
<feature type="compositionally biased region" description="Polar residues" evidence="4">
    <location>
        <begin position="805"/>
        <end position="830"/>
    </location>
</feature>
<protein>
    <recommendedName>
        <fullName evidence="3">Phosphodiesterase</fullName>
        <ecNumber evidence="3">3.1.4.-</ecNumber>
    </recommendedName>
</protein>
<comment type="similarity">
    <text evidence="3">Belongs to the cyclic nucleotide phosphodiesterase family.</text>
</comment>
<dbReference type="InterPro" id="IPR036971">
    <property type="entry name" value="PDEase_catalytic_dom_sf"/>
</dbReference>
<evidence type="ECO:0000256" key="2">
    <source>
        <dbReference type="ARBA" id="ARBA00022801"/>
    </source>
</evidence>
<dbReference type="GO" id="GO:0007165">
    <property type="term" value="P:signal transduction"/>
    <property type="evidence" value="ECO:0007669"/>
    <property type="project" value="InterPro"/>
</dbReference>
<comment type="caution">
    <text evidence="6">The sequence shown here is derived from an EMBL/GenBank/DDBJ whole genome shotgun (WGS) entry which is preliminary data.</text>
</comment>
<feature type="compositionally biased region" description="Polar residues" evidence="4">
    <location>
        <begin position="731"/>
        <end position="760"/>
    </location>
</feature>
<dbReference type="GO" id="GO:0004114">
    <property type="term" value="F:3',5'-cyclic-nucleotide phosphodiesterase activity"/>
    <property type="evidence" value="ECO:0007669"/>
    <property type="project" value="InterPro"/>
</dbReference>
<dbReference type="InterPro" id="IPR002073">
    <property type="entry name" value="PDEase_catalytic_dom"/>
</dbReference>
<feature type="region of interest" description="Disordered" evidence="4">
    <location>
        <begin position="31"/>
        <end position="57"/>
    </location>
</feature>
<dbReference type="GO" id="GO:0046872">
    <property type="term" value="F:metal ion binding"/>
    <property type="evidence" value="ECO:0007669"/>
    <property type="project" value="UniProtKB-KW"/>
</dbReference>
<feature type="compositionally biased region" description="Basic and acidic residues" evidence="4">
    <location>
        <begin position="640"/>
        <end position="661"/>
    </location>
</feature>
<feature type="compositionally biased region" description="Polar residues" evidence="4">
    <location>
        <begin position="625"/>
        <end position="639"/>
    </location>
</feature>
<organism evidence="6 7">
    <name type="scientific">Heterodermia speciosa</name>
    <dbReference type="NCBI Taxonomy" id="116794"/>
    <lineage>
        <taxon>Eukaryota</taxon>
        <taxon>Fungi</taxon>
        <taxon>Dikarya</taxon>
        <taxon>Ascomycota</taxon>
        <taxon>Pezizomycotina</taxon>
        <taxon>Lecanoromycetes</taxon>
        <taxon>OSLEUM clade</taxon>
        <taxon>Lecanoromycetidae</taxon>
        <taxon>Caliciales</taxon>
        <taxon>Physciaceae</taxon>
        <taxon>Heterodermia</taxon>
    </lineage>
</organism>
<dbReference type="PROSITE" id="PS00126">
    <property type="entry name" value="PDEASE_I_1"/>
    <property type="match status" value="1"/>
</dbReference>
<dbReference type="InterPro" id="IPR003607">
    <property type="entry name" value="HD/PDEase_dom"/>
</dbReference>
<evidence type="ECO:0000256" key="4">
    <source>
        <dbReference type="SAM" id="MobiDB-lite"/>
    </source>
</evidence>
<feature type="region of interest" description="Disordered" evidence="4">
    <location>
        <begin position="576"/>
        <end position="883"/>
    </location>
</feature>
<feature type="domain" description="PDEase" evidence="5">
    <location>
        <begin position="215"/>
        <end position="575"/>
    </location>
</feature>
<keyword evidence="1 3" id="KW-0479">Metal-binding</keyword>
<feature type="compositionally biased region" description="Polar residues" evidence="4">
    <location>
        <begin position="782"/>
        <end position="798"/>
    </location>
</feature>
<dbReference type="PROSITE" id="PS51845">
    <property type="entry name" value="PDEASE_I_2"/>
    <property type="match status" value="1"/>
</dbReference>
<evidence type="ECO:0000313" key="6">
    <source>
        <dbReference type="EMBL" id="CAF9903230.1"/>
    </source>
</evidence>
<dbReference type="InterPro" id="IPR023174">
    <property type="entry name" value="PDEase_CS"/>
</dbReference>
<feature type="compositionally biased region" description="Polar residues" evidence="4">
    <location>
        <begin position="871"/>
        <end position="883"/>
    </location>
</feature>
<gene>
    <name evidence="6" type="primary">PDE2</name>
    <name evidence="6" type="ORF">HETSPECPRED_000167</name>
</gene>
<feature type="compositionally biased region" description="Polar residues" evidence="4">
    <location>
        <begin position="115"/>
        <end position="129"/>
    </location>
</feature>
<dbReference type="EC" id="3.1.4.-" evidence="3"/>
<dbReference type="AlphaFoldDB" id="A0A8H3I4Q7"/>
<feature type="region of interest" description="Disordered" evidence="4">
    <location>
        <begin position="86"/>
        <end position="129"/>
    </location>
</feature>
<dbReference type="PANTHER" id="PTHR11347">
    <property type="entry name" value="CYCLIC NUCLEOTIDE PHOSPHODIESTERASE"/>
    <property type="match status" value="1"/>
</dbReference>
<evidence type="ECO:0000256" key="1">
    <source>
        <dbReference type="ARBA" id="ARBA00022723"/>
    </source>
</evidence>
<feature type="compositionally biased region" description="Basic and acidic residues" evidence="4">
    <location>
        <begin position="767"/>
        <end position="776"/>
    </location>
</feature>
<dbReference type="SMART" id="SM00471">
    <property type="entry name" value="HDc"/>
    <property type="match status" value="1"/>
</dbReference>
<evidence type="ECO:0000256" key="3">
    <source>
        <dbReference type="RuleBase" id="RU363067"/>
    </source>
</evidence>
<reference evidence="6" key="1">
    <citation type="submission" date="2021-03" db="EMBL/GenBank/DDBJ databases">
        <authorList>
            <person name="Tagirdzhanova G."/>
        </authorList>
    </citation>
    <scope>NUCLEOTIDE SEQUENCE</scope>
</reference>
<feature type="compositionally biased region" description="Polar residues" evidence="4">
    <location>
        <begin position="703"/>
        <end position="721"/>
    </location>
</feature>